<dbReference type="EMBL" id="JGYS01000001">
    <property type="protein sequence ID" value="KFI56581.1"/>
    <property type="molecule type" value="Genomic_DNA"/>
</dbReference>
<sequence length="113" mass="12605">MKGREITITYRTDSGRRDPGNDIVWTIDDTETVSDVLVAPGTSSDATETTRPDGVDNPMTFYMPRSWTWRSLRNALIRYEGVTYRVIGDPQPYGVDMTPTDWGLAVTATISKG</sequence>
<name>A0A087ACT1_9BIFI</name>
<evidence type="ECO:0000313" key="1">
    <source>
        <dbReference type="EMBL" id="KFI56581.1"/>
    </source>
</evidence>
<accession>A0A087ACT1</accession>
<dbReference type="RefSeq" id="WP_043167415.1">
    <property type="nucleotide sequence ID" value="NZ_JDUV01000027.1"/>
</dbReference>
<dbReference type="STRING" id="1437609.BCAL_0178"/>
<protein>
    <submittedName>
        <fullName evidence="1">Phage protein</fullName>
    </submittedName>
</protein>
<dbReference type="OrthoDB" id="3237185at2"/>
<evidence type="ECO:0000313" key="2">
    <source>
        <dbReference type="Proteomes" id="UP000029072"/>
    </source>
</evidence>
<dbReference type="AlphaFoldDB" id="A0A087ACT1"/>
<reference evidence="1 2" key="1">
    <citation type="submission" date="2014-03" db="EMBL/GenBank/DDBJ databases">
        <title>Genomics of Bifidobacteria.</title>
        <authorList>
            <person name="Ventura M."/>
            <person name="Milani C."/>
            <person name="Lugli G.A."/>
        </authorList>
    </citation>
    <scope>NUCLEOTIDE SEQUENCE [LARGE SCALE GENOMIC DNA]</scope>
    <source>
        <strain evidence="1 2">DSM 23973</strain>
    </source>
</reference>
<dbReference type="Proteomes" id="UP000029072">
    <property type="component" value="Unassembled WGS sequence"/>
</dbReference>
<comment type="caution">
    <text evidence="1">The sequence shown here is derived from an EMBL/GenBank/DDBJ whole genome shotgun (WGS) entry which is preliminary data.</text>
</comment>
<proteinExistence type="predicted"/>
<organism evidence="1 2">
    <name type="scientific">Bifidobacterium callitrichos DSM 23973</name>
    <dbReference type="NCBI Taxonomy" id="1437609"/>
    <lineage>
        <taxon>Bacteria</taxon>
        <taxon>Bacillati</taxon>
        <taxon>Actinomycetota</taxon>
        <taxon>Actinomycetes</taxon>
        <taxon>Bifidobacteriales</taxon>
        <taxon>Bifidobacteriaceae</taxon>
        <taxon>Bifidobacterium</taxon>
    </lineage>
</organism>
<gene>
    <name evidence="1" type="ORF">BCAL_0178</name>
</gene>
<dbReference type="eggNOG" id="ENOG5033GEN">
    <property type="taxonomic scope" value="Bacteria"/>
</dbReference>